<dbReference type="Proteomes" id="UP000029004">
    <property type="component" value="Unassembled WGS sequence"/>
</dbReference>
<sequence length="413" mass="45131">MKFSKMLVAAAATVAMIVPLAACGGGAADSGKTTITYFSWNNEKMMSPIVKAFEEANPDIKVEMSAAQGQATDYAQTLTTRVAGGQVPDVFHMSIETRNEVLDAGLARDITNEDFVKNLPKSQTDLYTRDGKVYGMSPTAWIGGIVYNKDLLKEVGYDSVPETLDEFIDLGKKLQEKNITPYMEDMSVVSGSFQPMLGGYYAKQGIETSKWPELDEGGKFSEQWTPVLKQWTKLVDSGTLPKETVGVSADQIKQNFMTGQLAMFRSGPWDFADLDSSGVDYGVAAFPAVDGGQPYVGGGPDSPFVISSKAEGAKLDAAKKFVAFMNSEAGLKLEEKYINQISVSPEYKADVAPQLKDLYDKYITKGDFYWSNWSRDGNVMGQEMASQFQLLVQGQASVDDVTKALDAKWTESK</sequence>
<keyword evidence="3" id="KW-1185">Reference proteome</keyword>
<gene>
    <name evidence="2" type="ORF">BSTEL_1607</name>
</gene>
<dbReference type="InterPro" id="IPR050490">
    <property type="entry name" value="Bact_solute-bd_prot1"/>
</dbReference>
<feature type="signal peptide" evidence="1">
    <location>
        <begin position="1"/>
        <end position="21"/>
    </location>
</feature>
<reference evidence="2 3" key="1">
    <citation type="submission" date="2014-03" db="EMBL/GenBank/DDBJ databases">
        <title>Genomics of Bifidobacteria.</title>
        <authorList>
            <person name="Ventura M."/>
            <person name="Milani C."/>
            <person name="Lugli G.A."/>
        </authorList>
    </citation>
    <scope>NUCLEOTIDE SEQUENCE [LARGE SCALE GENOMIC DNA]</scope>
    <source>
        <strain evidence="2 3">DSM 23968</strain>
    </source>
</reference>
<dbReference type="AlphaFoldDB" id="A0A087DBR1"/>
<dbReference type="SUPFAM" id="SSF53850">
    <property type="entry name" value="Periplasmic binding protein-like II"/>
    <property type="match status" value="1"/>
</dbReference>
<evidence type="ECO:0000256" key="1">
    <source>
        <dbReference type="SAM" id="SignalP"/>
    </source>
</evidence>
<evidence type="ECO:0000313" key="3">
    <source>
        <dbReference type="Proteomes" id="UP000029004"/>
    </source>
</evidence>
<dbReference type="eggNOG" id="COG1653">
    <property type="taxonomic scope" value="Bacteria"/>
</dbReference>
<dbReference type="EMBL" id="JGZP01000028">
    <property type="protein sequence ID" value="KFI92961.1"/>
    <property type="molecule type" value="Genomic_DNA"/>
</dbReference>
<accession>A0A087DBR1</accession>
<dbReference type="Gene3D" id="3.40.190.10">
    <property type="entry name" value="Periplasmic binding protein-like II"/>
    <property type="match status" value="2"/>
</dbReference>
<dbReference type="RefSeq" id="WP_051923079.1">
    <property type="nucleotide sequence ID" value="NZ_JGZP01000028.1"/>
</dbReference>
<dbReference type="OrthoDB" id="2060074at2"/>
<dbReference type="STRING" id="762211.BSTEL_1607"/>
<dbReference type="InterPro" id="IPR006059">
    <property type="entry name" value="SBP"/>
</dbReference>
<keyword evidence="1" id="KW-0732">Signal</keyword>
<proteinExistence type="predicted"/>
<organism evidence="2 3">
    <name type="scientific">Bifidobacterium stellenboschense</name>
    <dbReference type="NCBI Taxonomy" id="762211"/>
    <lineage>
        <taxon>Bacteria</taxon>
        <taxon>Bacillati</taxon>
        <taxon>Actinomycetota</taxon>
        <taxon>Actinomycetes</taxon>
        <taxon>Bifidobacteriales</taxon>
        <taxon>Bifidobacteriaceae</taxon>
        <taxon>Bifidobacterium</taxon>
    </lineage>
</organism>
<comment type="caution">
    <text evidence="2">The sequence shown here is derived from an EMBL/GenBank/DDBJ whole genome shotgun (WGS) entry which is preliminary data.</text>
</comment>
<feature type="chain" id="PRO_5039418786" evidence="1">
    <location>
        <begin position="22"/>
        <end position="413"/>
    </location>
</feature>
<protein>
    <submittedName>
        <fullName evidence="2">ABC transporter substrate-binding protein</fullName>
    </submittedName>
</protein>
<dbReference type="PANTHER" id="PTHR43649:SF12">
    <property type="entry name" value="DIACETYLCHITOBIOSE BINDING PROTEIN DASA"/>
    <property type="match status" value="1"/>
</dbReference>
<evidence type="ECO:0000313" key="2">
    <source>
        <dbReference type="EMBL" id="KFI92961.1"/>
    </source>
</evidence>
<dbReference type="PANTHER" id="PTHR43649">
    <property type="entry name" value="ARABINOSE-BINDING PROTEIN-RELATED"/>
    <property type="match status" value="1"/>
</dbReference>
<dbReference type="Pfam" id="PF01547">
    <property type="entry name" value="SBP_bac_1"/>
    <property type="match status" value="1"/>
</dbReference>
<name>A0A087DBR1_9BIFI</name>